<dbReference type="EMBL" id="BPLQ01012350">
    <property type="protein sequence ID" value="GIY64754.1"/>
    <property type="molecule type" value="Genomic_DNA"/>
</dbReference>
<name>A0AAV4V4C8_9ARAC</name>
<dbReference type="Proteomes" id="UP001054837">
    <property type="component" value="Unassembled WGS sequence"/>
</dbReference>
<gene>
    <name evidence="1" type="ORF">CDAR_302871</name>
</gene>
<keyword evidence="2" id="KW-1185">Reference proteome</keyword>
<accession>A0AAV4V4C8</accession>
<reference evidence="1 2" key="1">
    <citation type="submission" date="2021-06" db="EMBL/GenBank/DDBJ databases">
        <title>Caerostris darwini draft genome.</title>
        <authorList>
            <person name="Kono N."/>
            <person name="Arakawa K."/>
        </authorList>
    </citation>
    <scope>NUCLEOTIDE SEQUENCE [LARGE SCALE GENOMIC DNA]</scope>
</reference>
<evidence type="ECO:0000313" key="2">
    <source>
        <dbReference type="Proteomes" id="UP001054837"/>
    </source>
</evidence>
<evidence type="ECO:0000313" key="1">
    <source>
        <dbReference type="EMBL" id="GIY64754.1"/>
    </source>
</evidence>
<comment type="caution">
    <text evidence="1">The sequence shown here is derived from an EMBL/GenBank/DDBJ whole genome shotgun (WGS) entry which is preliminary data.</text>
</comment>
<proteinExistence type="predicted"/>
<organism evidence="1 2">
    <name type="scientific">Caerostris darwini</name>
    <dbReference type="NCBI Taxonomy" id="1538125"/>
    <lineage>
        <taxon>Eukaryota</taxon>
        <taxon>Metazoa</taxon>
        <taxon>Ecdysozoa</taxon>
        <taxon>Arthropoda</taxon>
        <taxon>Chelicerata</taxon>
        <taxon>Arachnida</taxon>
        <taxon>Araneae</taxon>
        <taxon>Araneomorphae</taxon>
        <taxon>Entelegynae</taxon>
        <taxon>Araneoidea</taxon>
        <taxon>Araneidae</taxon>
        <taxon>Caerostris</taxon>
    </lineage>
</organism>
<sequence>MSFSLLFLTKKLSFSYNLFQIPSKRFADNEDDAVHEKSHSGPKMAWSYSTPLGWGEGSLLRFRLGFYGNLLTACLTCGDFFPPPHPKCTNGIAANFALRLSHMETISGCMV</sequence>
<dbReference type="AlphaFoldDB" id="A0AAV4V4C8"/>
<protein>
    <submittedName>
        <fullName evidence="1">Uncharacterized protein</fullName>
    </submittedName>
</protein>